<proteinExistence type="predicted"/>
<dbReference type="PANTHER" id="PTHR45646">
    <property type="entry name" value="SERINE/THREONINE-PROTEIN KINASE DOA-RELATED"/>
    <property type="match status" value="1"/>
</dbReference>
<comment type="catalytic activity">
    <reaction evidence="13">
        <text>L-threonyl-[protein] + ATP = O-phospho-L-threonyl-[protein] + ADP + H(+)</text>
        <dbReference type="Rhea" id="RHEA:46608"/>
        <dbReference type="Rhea" id="RHEA-COMP:11060"/>
        <dbReference type="Rhea" id="RHEA-COMP:11605"/>
        <dbReference type="ChEBI" id="CHEBI:15378"/>
        <dbReference type="ChEBI" id="CHEBI:30013"/>
        <dbReference type="ChEBI" id="CHEBI:30616"/>
        <dbReference type="ChEBI" id="CHEBI:61977"/>
        <dbReference type="ChEBI" id="CHEBI:456216"/>
        <dbReference type="EC" id="2.7.11.1"/>
    </reaction>
</comment>
<dbReference type="EC" id="2.7.11.1" evidence="3"/>
<dbReference type="SUPFAM" id="SSF56112">
    <property type="entry name" value="Protein kinase-like (PK-like)"/>
    <property type="match status" value="1"/>
</dbReference>
<name>A0ABR1T887_9PEZI</name>
<dbReference type="InterPro" id="IPR000719">
    <property type="entry name" value="Prot_kinase_dom"/>
</dbReference>
<comment type="subunit">
    <text evidence="2">Component of the EKC/KEOPS complex composed of at least BUD32, CGI121, GON7, KAE1 and PCC1; the whole complex dimerizes.</text>
</comment>
<dbReference type="InterPro" id="IPR051175">
    <property type="entry name" value="CLK_kinases"/>
</dbReference>
<gene>
    <name evidence="17" type="ORF">PG994_013287</name>
</gene>
<evidence type="ECO:0000256" key="2">
    <source>
        <dbReference type="ARBA" id="ARBA00011534"/>
    </source>
</evidence>
<accession>A0ABR1T887</accession>
<feature type="binding site" evidence="15">
    <location>
        <position position="34"/>
    </location>
    <ligand>
        <name>ATP</name>
        <dbReference type="ChEBI" id="CHEBI:30616"/>
    </ligand>
</feature>
<dbReference type="InterPro" id="IPR011009">
    <property type="entry name" value="Kinase-like_dom_sf"/>
</dbReference>
<keyword evidence="7" id="KW-0808">Transferase</keyword>
<evidence type="ECO:0000256" key="15">
    <source>
        <dbReference type="PROSITE-ProRule" id="PRU10141"/>
    </source>
</evidence>
<organism evidence="17 18">
    <name type="scientific">Apiospora phragmitis</name>
    <dbReference type="NCBI Taxonomy" id="2905665"/>
    <lineage>
        <taxon>Eukaryota</taxon>
        <taxon>Fungi</taxon>
        <taxon>Dikarya</taxon>
        <taxon>Ascomycota</taxon>
        <taxon>Pezizomycotina</taxon>
        <taxon>Sordariomycetes</taxon>
        <taxon>Xylariomycetidae</taxon>
        <taxon>Amphisphaeriales</taxon>
        <taxon>Apiosporaceae</taxon>
        <taxon>Apiospora</taxon>
    </lineage>
</organism>
<evidence type="ECO:0000256" key="13">
    <source>
        <dbReference type="ARBA" id="ARBA00047899"/>
    </source>
</evidence>
<evidence type="ECO:0000256" key="9">
    <source>
        <dbReference type="ARBA" id="ARBA00022777"/>
    </source>
</evidence>
<dbReference type="InterPro" id="IPR017441">
    <property type="entry name" value="Protein_kinase_ATP_BS"/>
</dbReference>
<evidence type="ECO:0000256" key="8">
    <source>
        <dbReference type="ARBA" id="ARBA00022741"/>
    </source>
</evidence>
<dbReference type="Gene3D" id="1.10.510.10">
    <property type="entry name" value="Transferase(Phosphotransferase) domain 1"/>
    <property type="match status" value="1"/>
</dbReference>
<evidence type="ECO:0000259" key="16">
    <source>
        <dbReference type="PROSITE" id="PS50011"/>
    </source>
</evidence>
<evidence type="ECO:0000256" key="1">
    <source>
        <dbReference type="ARBA" id="ARBA00003747"/>
    </source>
</evidence>
<sequence>MGDRYEFVHKLGQGGFATVWLCRDHQRNRWCALKIVVSSHSSEDSGELLVEKLLRENGVNSAAAAHHIMLPDEHFWVTGPNGRHLALVLPLLGPSLWKWLEFNEHKFEVKKKLCRQMIEAIALLQSQGLCHGDFRTDNILMKIRNLDHLIKEEILWVLGGEPIVDGIRTRSGEDPGPRAPNYAVVPANWPIEDKDKIILEDIFIADFGEAFVPGQCKDFLGIPRAFAAPEVIFMSEPGLPSDIWSLGVAIMGVLGTQPFCNDIIATVKALEKYLGPLPLQYRTDFKYQQNKCLLEEYKYEKSRWQD</sequence>
<dbReference type="GeneID" id="92097759"/>
<keyword evidence="10 15" id="KW-0067">ATP-binding</keyword>
<keyword evidence="6" id="KW-0723">Serine/threonine-protein kinase</keyword>
<dbReference type="SMART" id="SM00220">
    <property type="entry name" value="S_TKc"/>
    <property type="match status" value="1"/>
</dbReference>
<keyword evidence="8 15" id="KW-0547">Nucleotide-binding</keyword>
<reference evidence="17 18" key="1">
    <citation type="submission" date="2023-01" db="EMBL/GenBank/DDBJ databases">
        <title>Analysis of 21 Apiospora genomes using comparative genomics revels a genus with tremendous synthesis potential of carbohydrate active enzymes and secondary metabolites.</title>
        <authorList>
            <person name="Sorensen T."/>
        </authorList>
    </citation>
    <scope>NUCLEOTIDE SEQUENCE [LARGE SCALE GENOMIC DNA]</scope>
    <source>
        <strain evidence="17 18">CBS 135458</strain>
    </source>
</reference>
<evidence type="ECO:0000256" key="10">
    <source>
        <dbReference type="ARBA" id="ARBA00022840"/>
    </source>
</evidence>
<evidence type="ECO:0000256" key="7">
    <source>
        <dbReference type="ARBA" id="ARBA00022679"/>
    </source>
</evidence>
<dbReference type="Pfam" id="PF00069">
    <property type="entry name" value="Pkinase"/>
    <property type="match status" value="1"/>
</dbReference>
<evidence type="ECO:0000313" key="17">
    <source>
        <dbReference type="EMBL" id="KAK8042804.1"/>
    </source>
</evidence>
<dbReference type="PROSITE" id="PS50011">
    <property type="entry name" value="PROTEIN_KINASE_DOM"/>
    <property type="match status" value="1"/>
</dbReference>
<keyword evidence="18" id="KW-1185">Reference proteome</keyword>
<dbReference type="PROSITE" id="PS00109">
    <property type="entry name" value="PROTEIN_KINASE_TYR"/>
    <property type="match status" value="1"/>
</dbReference>
<comment type="caution">
    <text evidence="17">The sequence shown here is derived from an EMBL/GenBank/DDBJ whole genome shotgun (WGS) entry which is preliminary data.</text>
</comment>
<evidence type="ECO:0000256" key="6">
    <source>
        <dbReference type="ARBA" id="ARBA00022527"/>
    </source>
</evidence>
<evidence type="ECO:0000256" key="12">
    <source>
        <dbReference type="ARBA" id="ARBA00033194"/>
    </source>
</evidence>
<protein>
    <recommendedName>
        <fullName evidence="5">EKC/KEOPS complex subunit BUD32</fullName>
        <ecNumber evidence="3">2.7.11.1</ecNumber>
    </recommendedName>
    <alternativeName>
        <fullName evidence="11 12">Atypical Serine/threonine protein kinase BUD32</fullName>
    </alternativeName>
    <alternativeName>
        <fullName evidence="4">EKC/KEOPS complex subunit bud32</fullName>
    </alternativeName>
</protein>
<dbReference type="RefSeq" id="XP_066709657.1">
    <property type="nucleotide sequence ID" value="XM_066864696.1"/>
</dbReference>
<evidence type="ECO:0000313" key="18">
    <source>
        <dbReference type="Proteomes" id="UP001480595"/>
    </source>
</evidence>
<evidence type="ECO:0000256" key="11">
    <source>
        <dbReference type="ARBA" id="ARBA00030980"/>
    </source>
</evidence>
<evidence type="ECO:0000256" key="5">
    <source>
        <dbReference type="ARBA" id="ARBA00019973"/>
    </source>
</evidence>
<dbReference type="InterPro" id="IPR008266">
    <property type="entry name" value="Tyr_kinase_AS"/>
</dbReference>
<keyword evidence="9" id="KW-0418">Kinase</keyword>
<dbReference type="PROSITE" id="PS00107">
    <property type="entry name" value="PROTEIN_KINASE_ATP"/>
    <property type="match status" value="1"/>
</dbReference>
<evidence type="ECO:0000256" key="14">
    <source>
        <dbReference type="ARBA" id="ARBA00048679"/>
    </source>
</evidence>
<feature type="domain" description="Protein kinase" evidence="16">
    <location>
        <begin position="5"/>
        <end position="306"/>
    </location>
</feature>
<dbReference type="Proteomes" id="UP001480595">
    <property type="component" value="Unassembled WGS sequence"/>
</dbReference>
<comment type="catalytic activity">
    <reaction evidence="14">
        <text>L-seryl-[protein] + ATP = O-phospho-L-seryl-[protein] + ADP + H(+)</text>
        <dbReference type="Rhea" id="RHEA:17989"/>
        <dbReference type="Rhea" id="RHEA-COMP:9863"/>
        <dbReference type="Rhea" id="RHEA-COMP:11604"/>
        <dbReference type="ChEBI" id="CHEBI:15378"/>
        <dbReference type="ChEBI" id="CHEBI:29999"/>
        <dbReference type="ChEBI" id="CHEBI:30616"/>
        <dbReference type="ChEBI" id="CHEBI:83421"/>
        <dbReference type="ChEBI" id="CHEBI:456216"/>
        <dbReference type="EC" id="2.7.11.1"/>
    </reaction>
</comment>
<evidence type="ECO:0000256" key="4">
    <source>
        <dbReference type="ARBA" id="ARBA00013948"/>
    </source>
</evidence>
<dbReference type="Gene3D" id="3.30.200.20">
    <property type="entry name" value="Phosphorylase Kinase, domain 1"/>
    <property type="match status" value="1"/>
</dbReference>
<dbReference type="EMBL" id="JAQQWL010000013">
    <property type="protein sequence ID" value="KAK8042804.1"/>
    <property type="molecule type" value="Genomic_DNA"/>
</dbReference>
<comment type="function">
    <text evidence="1">Component of the EKC/KEOPS complex that is required for the formation of a threonylcarbamoyl group on adenosine at position 37 (t(6)A37) in tRNAs that read codons beginning with adenine. The complex is probably involved in the transfer of the threonylcarbamoyl moiety of threonylcarbamoyl-AMP (TC-AMP) to the N6 group of A37. BUD32 has ATPase activity in the context of the EKC/KEOPS complex and likely plays a supporting role to the catalytic subunit KAE1. The EKC/KEOPS complex also promotes both telomere uncapping and telomere elongation. The complex is required for efficient recruitment of transcriptional coactivators.</text>
</comment>
<dbReference type="PANTHER" id="PTHR45646:SF11">
    <property type="entry name" value="SERINE_THREONINE-PROTEIN KINASE DOA"/>
    <property type="match status" value="1"/>
</dbReference>
<evidence type="ECO:0000256" key="3">
    <source>
        <dbReference type="ARBA" id="ARBA00012513"/>
    </source>
</evidence>